<dbReference type="OrthoDB" id="5417895at2759"/>
<accession>A0A135RUH2</accession>
<dbReference type="GO" id="GO:0000981">
    <property type="term" value="F:DNA-binding transcription factor activity, RNA polymerase II-specific"/>
    <property type="evidence" value="ECO:0007669"/>
    <property type="project" value="InterPro"/>
</dbReference>
<evidence type="ECO:0000256" key="1">
    <source>
        <dbReference type="ARBA" id="ARBA00023242"/>
    </source>
</evidence>
<proteinExistence type="predicted"/>
<organism evidence="3 4">
    <name type="scientific">Colletotrichum simmondsii</name>
    <dbReference type="NCBI Taxonomy" id="703756"/>
    <lineage>
        <taxon>Eukaryota</taxon>
        <taxon>Fungi</taxon>
        <taxon>Dikarya</taxon>
        <taxon>Ascomycota</taxon>
        <taxon>Pezizomycotina</taxon>
        <taxon>Sordariomycetes</taxon>
        <taxon>Hypocreomycetidae</taxon>
        <taxon>Glomerellales</taxon>
        <taxon>Glomerellaceae</taxon>
        <taxon>Colletotrichum</taxon>
        <taxon>Colletotrichum acutatum species complex</taxon>
    </lineage>
</organism>
<feature type="compositionally biased region" description="Polar residues" evidence="2">
    <location>
        <begin position="824"/>
        <end position="835"/>
    </location>
</feature>
<evidence type="ECO:0000313" key="4">
    <source>
        <dbReference type="Proteomes" id="UP000070328"/>
    </source>
</evidence>
<protein>
    <recommendedName>
        <fullName evidence="5">Zn(2)-C6 fungal-type domain-containing protein</fullName>
    </recommendedName>
</protein>
<gene>
    <name evidence="3" type="ORF">CSIM01_02636</name>
</gene>
<dbReference type="GO" id="GO:0008270">
    <property type="term" value="F:zinc ion binding"/>
    <property type="evidence" value="ECO:0007669"/>
    <property type="project" value="InterPro"/>
</dbReference>
<dbReference type="InterPro" id="IPR001138">
    <property type="entry name" value="Zn2Cys6_DnaBD"/>
</dbReference>
<dbReference type="PANTHER" id="PTHR35392">
    <property type="entry name" value="ZN(II)2CYS6 TRANSCRIPTION FACTOR (EUROFUNG)-RELATED-RELATED"/>
    <property type="match status" value="1"/>
</dbReference>
<name>A0A135RUH2_9PEZI</name>
<feature type="region of interest" description="Disordered" evidence="2">
    <location>
        <begin position="342"/>
        <end position="367"/>
    </location>
</feature>
<dbReference type="Proteomes" id="UP000070328">
    <property type="component" value="Unassembled WGS sequence"/>
</dbReference>
<feature type="region of interest" description="Disordered" evidence="2">
    <location>
        <begin position="266"/>
        <end position="288"/>
    </location>
</feature>
<dbReference type="CDD" id="cd00067">
    <property type="entry name" value="GAL4"/>
    <property type="match status" value="1"/>
</dbReference>
<dbReference type="AlphaFoldDB" id="A0A135RUH2"/>
<feature type="region of interest" description="Disordered" evidence="2">
    <location>
        <begin position="774"/>
        <end position="842"/>
    </location>
</feature>
<evidence type="ECO:0008006" key="5">
    <source>
        <dbReference type="Google" id="ProtNLM"/>
    </source>
</evidence>
<evidence type="ECO:0000313" key="3">
    <source>
        <dbReference type="EMBL" id="KXH27352.1"/>
    </source>
</evidence>
<keyword evidence="4" id="KW-1185">Reference proteome</keyword>
<sequence length="842" mass="93350">MGRKPNPVVGEYFTRGPKLPDSSNRYPHTCKLCGENFPKGRGEVLHKHITEKCPAITPEERINAALGFAGLHSGSSAPRSMNLPLNQLDVAVAEVAPEAPENWSALRTLAEASRQVGENEMGAPSALGRDRSESAVRQLGIGFEVQEQFTLENPPCSYENRPGRERKGMSYFSLLSISLFTRKERGFISPLIISTQTQIGNSDELTFTESTSNDSTNPLSFLTTEEKMEHLQAATQHPNDPPLDSSDLTVAAAATARLTHSLMDPELPTAEHSEPLPVASPVMGSNETLKPDAAVPIETLPVQSMPQQLQQPQQPEQQPQQPWGEMTYMTTNHIPAVATHVAPTLPPPNRGGTRMPIGNGTQSEHKRKAYNPLRRKEVQAARKKGACIRCRILRKTCGTNDPCDQCRKIQGPRHWTYPCVRTRLNQELTLYSAALIVVLAQTRVKHARQKYQLLSNGTSLVVSLWEDSPSLTLAALLTPRPQPPVAEGETEEQTASPDTKTDFRVVMIDQDKEDLPARMEEFLKLILPTLIEREPSHFMQVVLAAAQKFPDNKMTGKNLKLAIELWGLIEILDRERGWCISEERQGVVVPIGPEEFAGTDDQDIYNLITFQLSAATERKANNVSNKLISELQRCLENGKAKINFDVYLSILILLHCLEKTTWTFKVWEMDDFRQRWPLDRPPTMYVNQGRDIADLLKMLLTLRKSHPKTFRTLDGRLSVVDLGESDFDIMAEFFQALNLEYDDVVRKLETCAFSPETSRSLELHFCSHVLLPPKEGDHGHHHAVTASSSGHSTPPPPPPHAPPHPSTVPVASASPVPVPDTPMTGASPTAPTPTESLPADLP</sequence>
<keyword evidence="1" id="KW-0539">Nucleus</keyword>
<dbReference type="EMBL" id="JFBX01000828">
    <property type="protein sequence ID" value="KXH27352.1"/>
    <property type="molecule type" value="Genomic_DNA"/>
</dbReference>
<comment type="caution">
    <text evidence="3">The sequence shown here is derived from an EMBL/GenBank/DDBJ whole genome shotgun (WGS) entry which is preliminary data.</text>
</comment>
<feature type="compositionally biased region" description="Pro residues" evidence="2">
    <location>
        <begin position="793"/>
        <end position="806"/>
    </location>
</feature>
<dbReference type="PANTHER" id="PTHR35392:SF2">
    <property type="entry name" value="ZN(II)2CYS6 TRANSCRIPTION FACTOR (EUROFUNG)"/>
    <property type="match status" value="1"/>
</dbReference>
<evidence type="ECO:0000256" key="2">
    <source>
        <dbReference type="SAM" id="MobiDB-lite"/>
    </source>
</evidence>
<reference evidence="3 4" key="1">
    <citation type="submission" date="2014-02" db="EMBL/GenBank/DDBJ databases">
        <title>The genome sequence of Colletotrichum simmondsii CBS122122.</title>
        <authorList>
            <person name="Baroncelli R."/>
            <person name="Thon M.R."/>
        </authorList>
    </citation>
    <scope>NUCLEOTIDE SEQUENCE [LARGE SCALE GENOMIC DNA]</scope>
    <source>
        <strain evidence="3 4">CBS122122</strain>
    </source>
</reference>
<dbReference type="InterPro" id="IPR052973">
    <property type="entry name" value="Fungal_sec-metab_reg_TF"/>
</dbReference>